<feature type="transmembrane region" description="Helical" evidence="2">
    <location>
        <begin position="287"/>
        <end position="306"/>
    </location>
</feature>
<feature type="domain" description="NOMO second beta-sandwich" evidence="4">
    <location>
        <begin position="157"/>
        <end position="231"/>
    </location>
</feature>
<evidence type="ECO:0000313" key="6">
    <source>
        <dbReference type="Proteomes" id="UP000257076"/>
    </source>
</evidence>
<keyword evidence="2" id="KW-0812">Transmembrane</keyword>
<feature type="signal peptide" evidence="3">
    <location>
        <begin position="1"/>
        <end position="21"/>
    </location>
</feature>
<keyword evidence="5" id="KW-0378">Hydrolase</keyword>
<evidence type="ECO:0000256" key="3">
    <source>
        <dbReference type="SAM" id="SignalP"/>
    </source>
</evidence>
<feature type="compositionally biased region" description="Acidic residues" evidence="1">
    <location>
        <begin position="245"/>
        <end position="265"/>
    </location>
</feature>
<feature type="region of interest" description="Disordered" evidence="1">
    <location>
        <begin position="242"/>
        <end position="280"/>
    </location>
</feature>
<dbReference type="GO" id="GO:0004180">
    <property type="term" value="F:carboxypeptidase activity"/>
    <property type="evidence" value="ECO:0007669"/>
    <property type="project" value="UniProtKB-KW"/>
</dbReference>
<evidence type="ECO:0000256" key="2">
    <source>
        <dbReference type="SAM" id="Phobius"/>
    </source>
</evidence>
<proteinExistence type="predicted"/>
<keyword evidence="2" id="KW-1133">Transmembrane helix</keyword>
<dbReference type="InterPro" id="IPR055074">
    <property type="entry name" value="NOMO1-3_2nd"/>
</dbReference>
<evidence type="ECO:0000313" key="5">
    <source>
        <dbReference type="EMBL" id="REG23529.1"/>
    </source>
</evidence>
<accession>A0A3E0AUW9</accession>
<dbReference type="Gene3D" id="2.60.40.1120">
    <property type="entry name" value="Carboxypeptidase-like, regulatory domain"/>
    <property type="match status" value="1"/>
</dbReference>
<keyword evidence="5" id="KW-0645">Protease</keyword>
<reference evidence="5 6" key="1">
    <citation type="submission" date="2018-08" db="EMBL/GenBank/DDBJ databases">
        <title>Genomic Encyclopedia of Type Strains, Phase IV (KMG-IV): sequencing the most valuable type-strain genomes for metagenomic binning, comparative biology and taxonomic classification.</title>
        <authorList>
            <person name="Goeker M."/>
        </authorList>
    </citation>
    <scope>NUCLEOTIDE SEQUENCE [LARGE SCALE GENOMIC DNA]</scope>
    <source>
        <strain evidence="5 6">DSM 17274</strain>
    </source>
</reference>
<organism evidence="5 6">
    <name type="scientific">Jeotgalicoccus halotolerans</name>
    <dbReference type="NCBI Taxonomy" id="157227"/>
    <lineage>
        <taxon>Bacteria</taxon>
        <taxon>Bacillati</taxon>
        <taxon>Bacillota</taxon>
        <taxon>Bacilli</taxon>
        <taxon>Bacillales</taxon>
        <taxon>Staphylococcaceae</taxon>
        <taxon>Jeotgalicoccus</taxon>
    </lineage>
</organism>
<feature type="region of interest" description="Disordered" evidence="1">
    <location>
        <begin position="68"/>
        <end position="90"/>
    </location>
</feature>
<dbReference type="Pfam" id="PF22904">
    <property type="entry name" value="NOMO1-like_2nd"/>
    <property type="match status" value="1"/>
</dbReference>
<comment type="caution">
    <text evidence="5">The sequence shown here is derived from an EMBL/GenBank/DDBJ whole genome shotgun (WGS) entry which is preliminary data.</text>
</comment>
<dbReference type="SUPFAM" id="SSF49478">
    <property type="entry name" value="Cna protein B-type domain"/>
    <property type="match status" value="1"/>
</dbReference>
<dbReference type="OrthoDB" id="2418012at2"/>
<evidence type="ECO:0000256" key="1">
    <source>
        <dbReference type="SAM" id="MobiDB-lite"/>
    </source>
</evidence>
<protein>
    <submittedName>
        <fullName evidence="5">Carboxypeptidase family protein</fullName>
    </submittedName>
</protein>
<gene>
    <name evidence="5" type="ORF">DFR63_1906</name>
</gene>
<evidence type="ECO:0000259" key="4">
    <source>
        <dbReference type="Pfam" id="PF22904"/>
    </source>
</evidence>
<keyword evidence="3" id="KW-0732">Signal</keyword>
<dbReference type="Proteomes" id="UP000257076">
    <property type="component" value="Unassembled WGS sequence"/>
</dbReference>
<sequence length="312" mass="34633">MIKKYLVALIAVLIIFTPAHAFAVEQGTTFDDGTSGGTYYEEPWQEPAYDNTYEEPGYEENFQNDRYQNDSAEGEGAWDNGYNGAEDNTYNDGYSEQYEEPEVYEESYTEPYSEVYEEEYTEPEIYTEPAAEPETIEVPEEPEETEELTINAVKGEGHTVSGVVTEDEAPAENVKLLLSAEDDSIEAVSNDKGEFTFTDVANGTYTLKAVDSQTYQAAAEPIEVKVENRNKLGYEIAVIQVEKEPETEEVPEETEEPEEADEELPAEAAETDQQASETSDGMSAFELILISGGTILLLAAIGIALFRKISAR</sequence>
<feature type="chain" id="PRO_5038983229" evidence="3">
    <location>
        <begin position="22"/>
        <end position="312"/>
    </location>
</feature>
<keyword evidence="5" id="KW-0121">Carboxypeptidase</keyword>
<name>A0A3E0AUW9_9STAP</name>
<dbReference type="EMBL" id="QUMW01000013">
    <property type="protein sequence ID" value="REG23529.1"/>
    <property type="molecule type" value="Genomic_DNA"/>
</dbReference>
<dbReference type="RefSeq" id="WP_115885680.1">
    <property type="nucleotide sequence ID" value="NZ_CBCSHX010000004.1"/>
</dbReference>
<keyword evidence="2" id="KW-0472">Membrane</keyword>
<dbReference type="AlphaFoldDB" id="A0A3E0AUW9"/>
<keyword evidence="6" id="KW-1185">Reference proteome</keyword>